<reference evidence="2" key="1">
    <citation type="submission" date="2016-12" db="EMBL/GenBank/DDBJ databases">
        <authorList>
            <person name="Varghese N."/>
            <person name="Submissions S."/>
        </authorList>
    </citation>
    <scope>NUCLEOTIDE SEQUENCE [LARGE SCALE GENOMIC DNA]</scope>
    <source>
        <strain evidence="2">DSM 16779</strain>
    </source>
</reference>
<evidence type="ECO:0000313" key="1">
    <source>
        <dbReference type="EMBL" id="SIO18008.1"/>
    </source>
</evidence>
<protein>
    <submittedName>
        <fullName evidence="1">Uncharacterized protein</fullName>
    </submittedName>
</protein>
<gene>
    <name evidence="1" type="ORF">SAMN05421769_2433</name>
</gene>
<sequence length="53" mass="6126">MLFFYLKIFFLNDYPCFKNAKIIKSEILFDAKILMSNVLFKGAKNGDNVSDEA</sequence>
<dbReference type="AlphaFoldDB" id="A0A1N6HDT9"/>
<evidence type="ECO:0000313" key="2">
    <source>
        <dbReference type="Proteomes" id="UP000184782"/>
    </source>
</evidence>
<organism evidence="1 2">
    <name type="scientific">Chryseobacterium scophthalmum</name>
    <dbReference type="NCBI Taxonomy" id="59733"/>
    <lineage>
        <taxon>Bacteria</taxon>
        <taxon>Pseudomonadati</taxon>
        <taxon>Bacteroidota</taxon>
        <taxon>Flavobacteriia</taxon>
        <taxon>Flavobacteriales</taxon>
        <taxon>Weeksellaceae</taxon>
        <taxon>Chryseobacterium group</taxon>
        <taxon>Chryseobacterium</taxon>
    </lineage>
</organism>
<name>A0A1N6HDT9_9FLAO</name>
<proteinExistence type="predicted"/>
<dbReference type="EMBL" id="FSRQ01000002">
    <property type="protein sequence ID" value="SIO18008.1"/>
    <property type="molecule type" value="Genomic_DNA"/>
</dbReference>
<accession>A0A1N6HDT9</accession>
<dbReference type="Proteomes" id="UP000184782">
    <property type="component" value="Unassembled WGS sequence"/>
</dbReference>
<keyword evidence="2" id="KW-1185">Reference proteome</keyword>